<evidence type="ECO:0000313" key="10">
    <source>
        <dbReference type="EMBL" id="PZX14268.1"/>
    </source>
</evidence>
<dbReference type="GO" id="GO:0034040">
    <property type="term" value="F:ATPase-coupled lipid transmembrane transporter activity"/>
    <property type="evidence" value="ECO:0007669"/>
    <property type="project" value="TreeGrafter"/>
</dbReference>
<gene>
    <name evidence="10" type="ORF">LX69_02448</name>
</gene>
<dbReference type="InterPro" id="IPR003439">
    <property type="entry name" value="ABC_transporter-like_ATP-bd"/>
</dbReference>
<accession>A0A2W7N2D7</accession>
<dbReference type="InterPro" id="IPR017871">
    <property type="entry name" value="ABC_transporter-like_CS"/>
</dbReference>
<dbReference type="InterPro" id="IPR011527">
    <property type="entry name" value="ABC1_TM_dom"/>
</dbReference>
<dbReference type="InterPro" id="IPR036640">
    <property type="entry name" value="ABC1_TM_sf"/>
</dbReference>
<name>A0A2W7N2D7_9BACT</name>
<dbReference type="Pfam" id="PF00005">
    <property type="entry name" value="ABC_tran"/>
    <property type="match status" value="1"/>
</dbReference>
<keyword evidence="6 7" id="KW-0472">Membrane</keyword>
<dbReference type="GO" id="GO:0005886">
    <property type="term" value="C:plasma membrane"/>
    <property type="evidence" value="ECO:0007669"/>
    <property type="project" value="UniProtKB-SubCell"/>
</dbReference>
<evidence type="ECO:0000256" key="6">
    <source>
        <dbReference type="ARBA" id="ARBA00023136"/>
    </source>
</evidence>
<keyword evidence="2 7" id="KW-0812">Transmembrane</keyword>
<feature type="transmembrane region" description="Helical" evidence="7">
    <location>
        <begin position="20"/>
        <end position="46"/>
    </location>
</feature>
<evidence type="ECO:0000256" key="2">
    <source>
        <dbReference type="ARBA" id="ARBA00022692"/>
    </source>
</evidence>
<dbReference type="GO" id="GO:0140359">
    <property type="term" value="F:ABC-type transporter activity"/>
    <property type="evidence" value="ECO:0007669"/>
    <property type="project" value="InterPro"/>
</dbReference>
<dbReference type="PROSITE" id="PS50929">
    <property type="entry name" value="ABC_TM1F"/>
    <property type="match status" value="1"/>
</dbReference>
<dbReference type="PROSITE" id="PS00211">
    <property type="entry name" value="ABC_TRANSPORTER_1"/>
    <property type="match status" value="1"/>
</dbReference>
<reference evidence="10 11" key="1">
    <citation type="submission" date="2018-06" db="EMBL/GenBank/DDBJ databases">
        <title>Genomic Encyclopedia of Archaeal and Bacterial Type Strains, Phase II (KMG-II): from individual species to whole genera.</title>
        <authorList>
            <person name="Goeker M."/>
        </authorList>
    </citation>
    <scope>NUCLEOTIDE SEQUENCE [LARGE SCALE GENOMIC DNA]</scope>
    <source>
        <strain evidence="10 11">DSM 6779</strain>
    </source>
</reference>
<keyword evidence="11" id="KW-1185">Reference proteome</keyword>
<protein>
    <submittedName>
        <fullName evidence="10">ATP-binding cassette, subfamily B, MsbA</fullName>
    </submittedName>
</protein>
<dbReference type="GO" id="GO:0005524">
    <property type="term" value="F:ATP binding"/>
    <property type="evidence" value="ECO:0007669"/>
    <property type="project" value="UniProtKB-KW"/>
</dbReference>
<evidence type="ECO:0000256" key="1">
    <source>
        <dbReference type="ARBA" id="ARBA00004651"/>
    </source>
</evidence>
<dbReference type="InterPro" id="IPR039421">
    <property type="entry name" value="Type_1_exporter"/>
</dbReference>
<evidence type="ECO:0000259" key="9">
    <source>
        <dbReference type="PROSITE" id="PS50929"/>
    </source>
</evidence>
<comment type="subcellular location">
    <subcellularLocation>
        <location evidence="1">Cell membrane</location>
        <topology evidence="1">Multi-pass membrane protein</topology>
    </subcellularLocation>
</comment>
<feature type="transmembrane region" description="Helical" evidence="7">
    <location>
        <begin position="181"/>
        <end position="201"/>
    </location>
</feature>
<dbReference type="PANTHER" id="PTHR24221:SF654">
    <property type="entry name" value="ATP-BINDING CASSETTE SUB-FAMILY B MEMBER 6"/>
    <property type="match status" value="1"/>
</dbReference>
<dbReference type="OrthoDB" id="1111069at2"/>
<dbReference type="InterPro" id="IPR027417">
    <property type="entry name" value="P-loop_NTPase"/>
</dbReference>
<dbReference type="Gene3D" id="3.40.50.300">
    <property type="entry name" value="P-loop containing nucleotide triphosphate hydrolases"/>
    <property type="match status" value="1"/>
</dbReference>
<evidence type="ECO:0000313" key="11">
    <source>
        <dbReference type="Proteomes" id="UP000249239"/>
    </source>
</evidence>
<dbReference type="AlphaFoldDB" id="A0A2W7N2D7"/>
<evidence type="ECO:0000256" key="7">
    <source>
        <dbReference type="SAM" id="Phobius"/>
    </source>
</evidence>
<dbReference type="Proteomes" id="UP000249239">
    <property type="component" value="Unassembled WGS sequence"/>
</dbReference>
<feature type="transmembrane region" description="Helical" evidence="7">
    <location>
        <begin position="153"/>
        <end position="175"/>
    </location>
</feature>
<comment type="caution">
    <text evidence="10">The sequence shown here is derived from an EMBL/GenBank/DDBJ whole genome shotgun (WGS) entry which is preliminary data.</text>
</comment>
<dbReference type="EMBL" id="QKZK01000021">
    <property type="protein sequence ID" value="PZX14268.1"/>
    <property type="molecule type" value="Genomic_DNA"/>
</dbReference>
<dbReference type="SUPFAM" id="SSF90123">
    <property type="entry name" value="ABC transporter transmembrane region"/>
    <property type="match status" value="1"/>
</dbReference>
<keyword evidence="4 10" id="KW-0067">ATP-binding</keyword>
<dbReference type="FunFam" id="3.40.50.300:FF:000913">
    <property type="entry name" value="ABC multidrug transporter SitT"/>
    <property type="match status" value="1"/>
</dbReference>
<dbReference type="GO" id="GO:0016887">
    <property type="term" value="F:ATP hydrolysis activity"/>
    <property type="evidence" value="ECO:0007669"/>
    <property type="project" value="InterPro"/>
</dbReference>
<proteinExistence type="predicted"/>
<feature type="domain" description="ABC transporter" evidence="8">
    <location>
        <begin position="360"/>
        <end position="597"/>
    </location>
</feature>
<evidence type="ECO:0000256" key="5">
    <source>
        <dbReference type="ARBA" id="ARBA00022989"/>
    </source>
</evidence>
<evidence type="ECO:0000259" key="8">
    <source>
        <dbReference type="PROSITE" id="PS50893"/>
    </source>
</evidence>
<dbReference type="Gene3D" id="1.20.1560.10">
    <property type="entry name" value="ABC transporter type 1, transmembrane domain"/>
    <property type="match status" value="1"/>
</dbReference>
<sequence>MVKELVTKHFKYFVFYYRQLGIKIFLLLGISSIIAFLDGIGLTLFVPLFQVADSGSAEGESLGKLQFVIDLFERFNVPLTVGVILIFLILLFVVKGLVKLFERYYATRIRVGFTRSLRIKLITGLCDLSYPGFVSFDQGRIHNVIVSEMGKSVGAFMSFFSTLQTGVTLMGYLLLAFAANFQFALFITLIGVLSNFIYRFINRKVEVSSLWQSLIANGLQSNLIQAVNHYKYLKATNLIDSYRRKLIELVFDAERLSFKMGILNGISSAMREPLTIGIVALVIYVQVVVFKVPMFSIILSLMFFYRSLTSLLEIQNTWQSFLTNTGGIALTQEMLDELKLKKETHYRRPPQDVFSQVGEIRFNGVGFRYSEDGNDVLKSVNLTVHRNQTVAFVGESGSGKTTMINLLAGLLMPTRGSIEVDGVGLSRQNVKNYRYHIGYITQEPVVFSDTLYNNVTFWAEKTPSNLRRFSEIIEQAALTDMVNQLPQREETRLGDNGILISGGQKQRISIARELFRGCHILLMDEATSSLDSETEQVIQGNINKLQGKYTIVIIAHRLSTVKNADVIYLLDKGEITARGTFEELTSRSERFKRMVELQNF</sequence>
<dbReference type="SMART" id="SM00382">
    <property type="entry name" value="AAA"/>
    <property type="match status" value="1"/>
</dbReference>
<dbReference type="RefSeq" id="WP_111446303.1">
    <property type="nucleotide sequence ID" value="NZ_QKZK01000021.1"/>
</dbReference>
<evidence type="ECO:0000256" key="4">
    <source>
        <dbReference type="ARBA" id="ARBA00022840"/>
    </source>
</evidence>
<evidence type="ECO:0000256" key="3">
    <source>
        <dbReference type="ARBA" id="ARBA00022741"/>
    </source>
</evidence>
<keyword evidence="5 7" id="KW-1133">Transmembrane helix</keyword>
<organism evidence="10 11">
    <name type="scientific">Breznakibacter xylanolyticus</name>
    <dbReference type="NCBI Taxonomy" id="990"/>
    <lineage>
        <taxon>Bacteria</taxon>
        <taxon>Pseudomonadati</taxon>
        <taxon>Bacteroidota</taxon>
        <taxon>Bacteroidia</taxon>
        <taxon>Marinilabiliales</taxon>
        <taxon>Marinilabiliaceae</taxon>
        <taxon>Breznakibacter</taxon>
    </lineage>
</organism>
<dbReference type="PROSITE" id="PS50893">
    <property type="entry name" value="ABC_TRANSPORTER_2"/>
    <property type="match status" value="1"/>
</dbReference>
<dbReference type="PANTHER" id="PTHR24221">
    <property type="entry name" value="ATP-BINDING CASSETTE SUB-FAMILY B"/>
    <property type="match status" value="1"/>
</dbReference>
<feature type="transmembrane region" description="Helical" evidence="7">
    <location>
        <begin position="77"/>
        <end position="98"/>
    </location>
</feature>
<dbReference type="SUPFAM" id="SSF52540">
    <property type="entry name" value="P-loop containing nucleoside triphosphate hydrolases"/>
    <property type="match status" value="1"/>
</dbReference>
<feature type="transmembrane region" description="Helical" evidence="7">
    <location>
        <begin position="278"/>
        <end position="305"/>
    </location>
</feature>
<keyword evidence="3" id="KW-0547">Nucleotide-binding</keyword>
<dbReference type="InterPro" id="IPR003593">
    <property type="entry name" value="AAA+_ATPase"/>
</dbReference>
<feature type="domain" description="ABC transmembrane type-1" evidence="9">
    <location>
        <begin position="65"/>
        <end position="323"/>
    </location>
</feature>